<comment type="catalytic activity">
    <reaction evidence="3">
        <text>2 GTP = 3',3'-c-di-GMP + 2 diphosphate</text>
        <dbReference type="Rhea" id="RHEA:24898"/>
        <dbReference type="ChEBI" id="CHEBI:33019"/>
        <dbReference type="ChEBI" id="CHEBI:37565"/>
        <dbReference type="ChEBI" id="CHEBI:58805"/>
        <dbReference type="EC" id="2.7.7.65"/>
    </reaction>
</comment>
<dbReference type="RefSeq" id="WP_009839165.1">
    <property type="nucleotide sequence ID" value="NZ_AAOH01000008.1"/>
</dbReference>
<dbReference type="InterPro" id="IPR000160">
    <property type="entry name" value="GGDEF_dom"/>
</dbReference>
<dbReference type="NCBIfam" id="TIGR00254">
    <property type="entry name" value="GGDEF"/>
    <property type="match status" value="1"/>
</dbReference>
<dbReference type="InterPro" id="IPR035965">
    <property type="entry name" value="PAS-like_dom_sf"/>
</dbReference>
<dbReference type="InterPro" id="IPR050469">
    <property type="entry name" value="Diguanylate_Cyclase"/>
</dbReference>
<dbReference type="STRING" id="87626.PTD2_10088"/>
<organism evidence="6 7">
    <name type="scientific">Pseudoalteromonas tunicata D2</name>
    <dbReference type="NCBI Taxonomy" id="87626"/>
    <lineage>
        <taxon>Bacteria</taxon>
        <taxon>Pseudomonadati</taxon>
        <taxon>Pseudomonadota</taxon>
        <taxon>Gammaproteobacteria</taxon>
        <taxon>Alteromonadales</taxon>
        <taxon>Pseudoalteromonadaceae</taxon>
        <taxon>Pseudoalteromonas</taxon>
    </lineage>
</organism>
<dbReference type="Gene3D" id="3.30.450.20">
    <property type="entry name" value="PAS domain"/>
    <property type="match status" value="1"/>
</dbReference>
<dbReference type="SUPFAM" id="SSF55073">
    <property type="entry name" value="Nucleotide cyclase"/>
    <property type="match status" value="1"/>
</dbReference>
<dbReference type="InterPro" id="IPR000014">
    <property type="entry name" value="PAS"/>
</dbReference>
<dbReference type="EMBL" id="AAOH01000008">
    <property type="protein sequence ID" value="EAR26922.1"/>
    <property type="molecule type" value="Genomic_DNA"/>
</dbReference>
<keyword evidence="4" id="KW-1133">Transmembrane helix</keyword>
<evidence type="ECO:0000259" key="5">
    <source>
        <dbReference type="PROSITE" id="PS50887"/>
    </source>
</evidence>
<dbReference type="SMART" id="SM00267">
    <property type="entry name" value="GGDEF"/>
    <property type="match status" value="1"/>
</dbReference>
<dbReference type="GO" id="GO:0052621">
    <property type="term" value="F:diguanylate cyclase activity"/>
    <property type="evidence" value="ECO:0007669"/>
    <property type="project" value="UniProtKB-EC"/>
</dbReference>
<feature type="transmembrane region" description="Helical" evidence="4">
    <location>
        <begin position="190"/>
        <end position="211"/>
    </location>
</feature>
<dbReference type="InterPro" id="IPR043128">
    <property type="entry name" value="Rev_trsase/Diguanyl_cyclase"/>
</dbReference>
<comment type="cofactor">
    <cofactor evidence="1">
        <name>Mg(2+)</name>
        <dbReference type="ChEBI" id="CHEBI:18420"/>
    </cofactor>
</comment>
<protein>
    <recommendedName>
        <fullName evidence="2">diguanylate cyclase</fullName>
        <ecNumber evidence="2">2.7.7.65</ecNumber>
    </recommendedName>
</protein>
<dbReference type="NCBIfam" id="TIGR00229">
    <property type="entry name" value="sensory_box"/>
    <property type="match status" value="1"/>
</dbReference>
<dbReference type="CDD" id="cd01949">
    <property type="entry name" value="GGDEF"/>
    <property type="match status" value="1"/>
</dbReference>
<proteinExistence type="predicted"/>
<accession>A4CEB0</accession>
<dbReference type="FunFam" id="3.30.70.270:FF:000001">
    <property type="entry name" value="Diguanylate cyclase domain protein"/>
    <property type="match status" value="1"/>
</dbReference>
<evidence type="ECO:0000256" key="2">
    <source>
        <dbReference type="ARBA" id="ARBA00012528"/>
    </source>
</evidence>
<dbReference type="Proteomes" id="UP000006201">
    <property type="component" value="Unassembled WGS sequence"/>
</dbReference>
<keyword evidence="4" id="KW-0812">Transmembrane</keyword>
<dbReference type="eggNOG" id="COG3706">
    <property type="taxonomic scope" value="Bacteria"/>
</dbReference>
<dbReference type="GO" id="GO:0043709">
    <property type="term" value="P:cell adhesion involved in single-species biofilm formation"/>
    <property type="evidence" value="ECO:0007669"/>
    <property type="project" value="TreeGrafter"/>
</dbReference>
<sequence>MDIKNRFTLKLKLLGAVILGLICIAAVALFGLKLWQQAKYSEDILVQFSTPEIKRSHFLQDLIYGFGYGGFIHNFKNYVLRKDVNYYYKAIDKAQITLDAIDAYLKLDLNEDQITNINLLRDTVVLYQEKLSIAHQLISNNLDIEQIDLKVRVDDTHAIQALGNIIAQTRSSVASTKQKAEENLQEFENLLVYFFTIIIGLLVLCFGYLVFTLSLLVSKYNEIEALFNASPYAIINANEKGLIIRANKKACELFDYQLSSLKKLCIDELVPDRYRATHHKKRTEFIQSYQHLAMQNRKSQLFAKNKHGQNIPVSISVASYWQNNEKRSIAIIKDDSKEIKLRSESRTDTLTQVGNRIACNEKLESNIAHSERYSTELSIILIDIDHFKNVNDKYGHLTGDQVLIQVAQLLKAHIRESDSLFRWGGEEFLIITPNTGQQQAAELAEKLRRLTQVHSFHDEFNITISLGITSYLHARDTSKSLFHRIDKALYQAKNSGRNTCCTL</sequence>
<dbReference type="OrthoDB" id="9812260at2"/>
<dbReference type="InterPro" id="IPR029787">
    <property type="entry name" value="Nucleotide_cyclase"/>
</dbReference>
<dbReference type="Pfam" id="PF13188">
    <property type="entry name" value="PAS_8"/>
    <property type="match status" value="1"/>
</dbReference>
<feature type="transmembrane region" description="Helical" evidence="4">
    <location>
        <begin position="13"/>
        <end position="32"/>
    </location>
</feature>
<evidence type="ECO:0000313" key="7">
    <source>
        <dbReference type="Proteomes" id="UP000006201"/>
    </source>
</evidence>
<dbReference type="GO" id="GO:1902201">
    <property type="term" value="P:negative regulation of bacterial-type flagellum-dependent cell motility"/>
    <property type="evidence" value="ECO:0007669"/>
    <property type="project" value="TreeGrafter"/>
</dbReference>
<feature type="domain" description="GGDEF" evidence="5">
    <location>
        <begin position="375"/>
        <end position="503"/>
    </location>
</feature>
<evidence type="ECO:0000313" key="6">
    <source>
        <dbReference type="EMBL" id="EAR26922.1"/>
    </source>
</evidence>
<dbReference type="PANTHER" id="PTHR45138:SF9">
    <property type="entry name" value="DIGUANYLATE CYCLASE DGCM-RELATED"/>
    <property type="match status" value="1"/>
</dbReference>
<dbReference type="Pfam" id="PF00990">
    <property type="entry name" value="GGDEF"/>
    <property type="match status" value="1"/>
</dbReference>
<dbReference type="Gene3D" id="3.30.70.270">
    <property type="match status" value="1"/>
</dbReference>
<reference evidence="6 7" key="1">
    <citation type="submission" date="2006-02" db="EMBL/GenBank/DDBJ databases">
        <authorList>
            <person name="Moran M.A."/>
            <person name="Kjelleberg S."/>
            <person name="Egan S."/>
            <person name="Saunders N."/>
            <person name="Thomas T."/>
            <person name="Ferriera S."/>
            <person name="Johnson J."/>
            <person name="Kravitz S."/>
            <person name="Halpern A."/>
            <person name="Remington K."/>
            <person name="Beeson K."/>
            <person name="Tran B."/>
            <person name="Rogers Y.-H."/>
            <person name="Friedman R."/>
            <person name="Venter J.C."/>
        </authorList>
    </citation>
    <scope>NUCLEOTIDE SEQUENCE [LARGE SCALE GENOMIC DNA]</scope>
    <source>
        <strain evidence="6 7">D2</strain>
    </source>
</reference>
<dbReference type="PROSITE" id="PS50887">
    <property type="entry name" value="GGDEF"/>
    <property type="match status" value="1"/>
</dbReference>
<dbReference type="SUPFAM" id="SSF55785">
    <property type="entry name" value="PYP-like sensor domain (PAS domain)"/>
    <property type="match status" value="1"/>
</dbReference>
<evidence type="ECO:0000256" key="3">
    <source>
        <dbReference type="ARBA" id="ARBA00034247"/>
    </source>
</evidence>
<dbReference type="GO" id="GO:0005886">
    <property type="term" value="C:plasma membrane"/>
    <property type="evidence" value="ECO:0007669"/>
    <property type="project" value="TreeGrafter"/>
</dbReference>
<keyword evidence="7" id="KW-1185">Reference proteome</keyword>
<gene>
    <name evidence="6" type="ORF">PTD2_10088</name>
</gene>
<evidence type="ECO:0000256" key="1">
    <source>
        <dbReference type="ARBA" id="ARBA00001946"/>
    </source>
</evidence>
<comment type="caution">
    <text evidence="6">The sequence shown here is derived from an EMBL/GenBank/DDBJ whole genome shotgun (WGS) entry which is preliminary data.</text>
</comment>
<name>A4CEB0_9GAMM</name>
<evidence type="ECO:0000256" key="4">
    <source>
        <dbReference type="SAM" id="Phobius"/>
    </source>
</evidence>
<dbReference type="AlphaFoldDB" id="A4CEB0"/>
<dbReference type="EC" id="2.7.7.65" evidence="2"/>
<keyword evidence="4" id="KW-0472">Membrane</keyword>
<dbReference type="PANTHER" id="PTHR45138">
    <property type="entry name" value="REGULATORY COMPONENTS OF SENSORY TRANSDUCTION SYSTEM"/>
    <property type="match status" value="1"/>
</dbReference>
<dbReference type="HOGENOM" id="CLU_541698_0_0_6"/>